<dbReference type="Pfam" id="PF01475">
    <property type="entry name" value="FUR"/>
    <property type="match status" value="1"/>
</dbReference>
<organism evidence="9 10">
    <name type="scientific">Butyricicoccus pullicaecorum</name>
    <dbReference type="NCBI Taxonomy" id="501571"/>
    <lineage>
        <taxon>Bacteria</taxon>
        <taxon>Bacillati</taxon>
        <taxon>Bacillota</taxon>
        <taxon>Clostridia</taxon>
        <taxon>Eubacteriales</taxon>
        <taxon>Butyricicoccaceae</taxon>
        <taxon>Butyricicoccus</taxon>
    </lineage>
</organism>
<evidence type="ECO:0000256" key="1">
    <source>
        <dbReference type="ARBA" id="ARBA00007957"/>
    </source>
</evidence>
<evidence type="ECO:0000256" key="3">
    <source>
        <dbReference type="ARBA" id="ARBA00022833"/>
    </source>
</evidence>
<comment type="caution">
    <text evidence="9">The sequence shown here is derived from an EMBL/GenBank/DDBJ whole genome shotgun (WGS) entry which is preliminary data.</text>
</comment>
<evidence type="ECO:0000256" key="7">
    <source>
        <dbReference type="PIRSR" id="PIRSR602481-1"/>
    </source>
</evidence>
<dbReference type="GO" id="GO:0045892">
    <property type="term" value="P:negative regulation of DNA-templated transcription"/>
    <property type="evidence" value="ECO:0007669"/>
    <property type="project" value="TreeGrafter"/>
</dbReference>
<dbReference type="InterPro" id="IPR036390">
    <property type="entry name" value="WH_DNA-bd_sf"/>
</dbReference>
<evidence type="ECO:0000256" key="8">
    <source>
        <dbReference type="PIRSR" id="PIRSR602481-2"/>
    </source>
</evidence>
<comment type="similarity">
    <text evidence="1">Belongs to the Fur family.</text>
</comment>
<dbReference type="RefSeq" id="WP_087372420.1">
    <property type="nucleotide sequence ID" value="NZ_NFKK01000006.1"/>
</dbReference>
<dbReference type="Gene3D" id="3.30.1490.190">
    <property type="match status" value="1"/>
</dbReference>
<evidence type="ECO:0000256" key="5">
    <source>
        <dbReference type="ARBA" id="ARBA00023125"/>
    </source>
</evidence>
<dbReference type="GO" id="GO:0008270">
    <property type="term" value="F:zinc ion binding"/>
    <property type="evidence" value="ECO:0007669"/>
    <property type="project" value="TreeGrafter"/>
</dbReference>
<dbReference type="InterPro" id="IPR036388">
    <property type="entry name" value="WH-like_DNA-bd_sf"/>
</dbReference>
<dbReference type="GO" id="GO:1900376">
    <property type="term" value="P:regulation of secondary metabolite biosynthetic process"/>
    <property type="evidence" value="ECO:0007669"/>
    <property type="project" value="TreeGrafter"/>
</dbReference>
<feature type="binding site" evidence="7">
    <location>
        <position position="79"/>
    </location>
    <ligand>
        <name>Zn(2+)</name>
        <dbReference type="ChEBI" id="CHEBI:29105"/>
    </ligand>
</feature>
<keyword evidence="6" id="KW-0804">Transcription</keyword>
<feature type="binding site" evidence="7">
    <location>
        <position position="82"/>
    </location>
    <ligand>
        <name>Zn(2+)</name>
        <dbReference type="ChEBI" id="CHEBI:29105"/>
    </ligand>
</feature>
<keyword evidence="2" id="KW-0678">Repressor</keyword>
<dbReference type="AlphaFoldDB" id="A0A1Y4LAU9"/>
<evidence type="ECO:0008006" key="11">
    <source>
        <dbReference type="Google" id="ProtNLM"/>
    </source>
</evidence>
<dbReference type="GO" id="GO:0000976">
    <property type="term" value="F:transcription cis-regulatory region binding"/>
    <property type="evidence" value="ECO:0007669"/>
    <property type="project" value="TreeGrafter"/>
</dbReference>
<evidence type="ECO:0000256" key="2">
    <source>
        <dbReference type="ARBA" id="ARBA00022491"/>
    </source>
</evidence>
<protein>
    <recommendedName>
        <fullName evidence="11">Transcriptional repressor</fullName>
    </recommendedName>
</protein>
<dbReference type="Proteomes" id="UP000195897">
    <property type="component" value="Unassembled WGS sequence"/>
</dbReference>
<reference evidence="10" key="1">
    <citation type="submission" date="2017-04" db="EMBL/GenBank/DDBJ databases">
        <title>Function of individual gut microbiota members based on whole genome sequencing of pure cultures obtained from chicken caecum.</title>
        <authorList>
            <person name="Medvecky M."/>
            <person name="Cejkova D."/>
            <person name="Polansky O."/>
            <person name="Karasova D."/>
            <person name="Kubasova T."/>
            <person name="Cizek A."/>
            <person name="Rychlik I."/>
        </authorList>
    </citation>
    <scope>NUCLEOTIDE SEQUENCE [LARGE SCALE GENOMIC DNA]</scope>
    <source>
        <strain evidence="10">An180</strain>
    </source>
</reference>
<evidence type="ECO:0000313" key="9">
    <source>
        <dbReference type="EMBL" id="OUP53020.1"/>
    </source>
</evidence>
<dbReference type="PANTHER" id="PTHR33202">
    <property type="entry name" value="ZINC UPTAKE REGULATION PROTEIN"/>
    <property type="match status" value="1"/>
</dbReference>
<dbReference type="Gene3D" id="1.10.10.10">
    <property type="entry name" value="Winged helix-like DNA-binding domain superfamily/Winged helix DNA-binding domain"/>
    <property type="match status" value="1"/>
</dbReference>
<gene>
    <name evidence="9" type="ORF">B5F17_07220</name>
</gene>
<feature type="binding site" evidence="8">
    <location>
        <position position="75"/>
    </location>
    <ligand>
        <name>Fe cation</name>
        <dbReference type="ChEBI" id="CHEBI:24875"/>
    </ligand>
</feature>
<comment type="cofactor">
    <cofactor evidence="8">
        <name>Mn(2+)</name>
        <dbReference type="ChEBI" id="CHEBI:29035"/>
    </cofactor>
    <cofactor evidence="8">
        <name>Fe(2+)</name>
        <dbReference type="ChEBI" id="CHEBI:29033"/>
    </cofactor>
    <text evidence="8">Binds 1 Mn(2+) or Fe(2+) ion per subunit.</text>
</comment>
<accession>A0A1Y4LAU9</accession>
<proteinExistence type="inferred from homology"/>
<keyword evidence="8" id="KW-0408">Iron</keyword>
<keyword evidence="3 7" id="KW-0862">Zinc</keyword>
<dbReference type="PANTHER" id="PTHR33202:SF7">
    <property type="entry name" value="FERRIC UPTAKE REGULATION PROTEIN"/>
    <property type="match status" value="1"/>
</dbReference>
<sequence length="125" mass="14023">MVQTKQRQLILEAVRATNSHPTADELFQMIRRKLPTISLATVYRNLNFLSDIGEIRKLSMPGMPDRFDWRLDPHDHMICDDCGQVVDFALSGDLKQQIAQACGAQVAGYTLVAHGTCAHCMEHKA</sequence>
<keyword evidence="4" id="KW-0805">Transcription regulation</keyword>
<dbReference type="InterPro" id="IPR002481">
    <property type="entry name" value="FUR"/>
</dbReference>
<dbReference type="CDD" id="cd07153">
    <property type="entry name" value="Fur_like"/>
    <property type="match status" value="1"/>
</dbReference>
<feature type="binding site" evidence="7">
    <location>
        <position position="120"/>
    </location>
    <ligand>
        <name>Zn(2+)</name>
        <dbReference type="ChEBI" id="CHEBI:29105"/>
    </ligand>
</feature>
<name>A0A1Y4LAU9_9FIRM</name>
<keyword evidence="5" id="KW-0238">DNA-binding</keyword>
<feature type="binding site" evidence="7">
    <location>
        <position position="117"/>
    </location>
    <ligand>
        <name>Zn(2+)</name>
        <dbReference type="ChEBI" id="CHEBI:29105"/>
    </ligand>
</feature>
<keyword evidence="7" id="KW-0479">Metal-binding</keyword>
<evidence type="ECO:0000313" key="10">
    <source>
        <dbReference type="Proteomes" id="UP000195897"/>
    </source>
</evidence>
<dbReference type="GO" id="GO:0003700">
    <property type="term" value="F:DNA-binding transcription factor activity"/>
    <property type="evidence" value="ECO:0007669"/>
    <property type="project" value="InterPro"/>
</dbReference>
<evidence type="ECO:0000256" key="4">
    <source>
        <dbReference type="ARBA" id="ARBA00023015"/>
    </source>
</evidence>
<comment type="cofactor">
    <cofactor evidence="7">
        <name>Zn(2+)</name>
        <dbReference type="ChEBI" id="CHEBI:29105"/>
    </cofactor>
    <text evidence="7">Binds 1 zinc ion per subunit.</text>
</comment>
<dbReference type="EMBL" id="NFKK01000006">
    <property type="protein sequence ID" value="OUP53020.1"/>
    <property type="molecule type" value="Genomic_DNA"/>
</dbReference>
<evidence type="ECO:0000256" key="6">
    <source>
        <dbReference type="ARBA" id="ARBA00023163"/>
    </source>
</evidence>
<dbReference type="SUPFAM" id="SSF46785">
    <property type="entry name" value="Winged helix' DNA-binding domain"/>
    <property type="match status" value="1"/>
</dbReference>
<dbReference type="InterPro" id="IPR043135">
    <property type="entry name" value="Fur_C"/>
</dbReference>